<keyword evidence="3 6" id="KW-1133">Transmembrane helix</keyword>
<evidence type="ECO:0000256" key="2">
    <source>
        <dbReference type="ARBA" id="ARBA00022692"/>
    </source>
</evidence>
<reference evidence="9" key="1">
    <citation type="journal article" date="2019" name="Int. J. Syst. Evol. Microbiol.">
        <title>The Global Catalogue of Microorganisms (GCM) 10K type strain sequencing project: providing services to taxonomists for standard genome sequencing and annotation.</title>
        <authorList>
            <consortium name="The Broad Institute Genomics Platform"/>
            <consortium name="The Broad Institute Genome Sequencing Center for Infectious Disease"/>
            <person name="Wu L."/>
            <person name="Ma J."/>
        </authorList>
    </citation>
    <scope>NUCLEOTIDE SEQUENCE [LARGE SCALE GENOMIC DNA]</scope>
    <source>
        <strain evidence="9">2902at01</strain>
    </source>
</reference>
<dbReference type="PANTHER" id="PTHR43229:SF6">
    <property type="entry name" value="ABC-TYPE MULTIDRUG TRANSPORT SYSTEM, PERMEASE COMPONENT"/>
    <property type="match status" value="1"/>
</dbReference>
<feature type="transmembrane region" description="Helical" evidence="6">
    <location>
        <begin position="111"/>
        <end position="131"/>
    </location>
</feature>
<feature type="transmembrane region" description="Helical" evidence="6">
    <location>
        <begin position="60"/>
        <end position="81"/>
    </location>
</feature>
<feature type="domain" description="ABC transmembrane type-2" evidence="7">
    <location>
        <begin position="14"/>
        <end position="250"/>
    </location>
</feature>
<dbReference type="RefSeq" id="WP_377549588.1">
    <property type="nucleotide sequence ID" value="NZ_JBHSBN010000018.1"/>
</dbReference>
<accession>A0ABV8KS71</accession>
<dbReference type="EMBL" id="JBHSBN010000018">
    <property type="protein sequence ID" value="MFC4108838.1"/>
    <property type="molecule type" value="Genomic_DNA"/>
</dbReference>
<organism evidence="8 9">
    <name type="scientific">Micromonospora zhanjiangensis</name>
    <dbReference type="NCBI Taxonomy" id="1522057"/>
    <lineage>
        <taxon>Bacteria</taxon>
        <taxon>Bacillati</taxon>
        <taxon>Actinomycetota</taxon>
        <taxon>Actinomycetes</taxon>
        <taxon>Micromonosporales</taxon>
        <taxon>Micromonosporaceae</taxon>
        <taxon>Micromonospora</taxon>
    </lineage>
</organism>
<keyword evidence="4 6" id="KW-0472">Membrane</keyword>
<name>A0ABV8KS71_9ACTN</name>
<feature type="transmembrane region" description="Helical" evidence="6">
    <location>
        <begin position="225"/>
        <end position="245"/>
    </location>
</feature>
<evidence type="ECO:0000256" key="3">
    <source>
        <dbReference type="ARBA" id="ARBA00022989"/>
    </source>
</evidence>
<evidence type="ECO:0000256" key="5">
    <source>
        <dbReference type="ARBA" id="ARBA00023251"/>
    </source>
</evidence>
<dbReference type="PIRSF" id="PIRSF006648">
    <property type="entry name" value="DrrB"/>
    <property type="match status" value="1"/>
</dbReference>
<proteinExistence type="predicted"/>
<evidence type="ECO:0000256" key="6">
    <source>
        <dbReference type="SAM" id="Phobius"/>
    </source>
</evidence>
<dbReference type="Proteomes" id="UP001595868">
    <property type="component" value="Unassembled WGS sequence"/>
</dbReference>
<protein>
    <submittedName>
        <fullName evidence="8">ABC transporter permease</fullName>
    </submittedName>
</protein>
<dbReference type="PROSITE" id="PS51012">
    <property type="entry name" value="ABC_TM2"/>
    <property type="match status" value="1"/>
</dbReference>
<evidence type="ECO:0000313" key="9">
    <source>
        <dbReference type="Proteomes" id="UP001595868"/>
    </source>
</evidence>
<gene>
    <name evidence="8" type="ORF">ACFOX0_23265</name>
</gene>
<dbReference type="Pfam" id="PF12698">
    <property type="entry name" value="ABC2_membrane_3"/>
    <property type="match status" value="1"/>
</dbReference>
<feature type="transmembrane region" description="Helical" evidence="6">
    <location>
        <begin position="137"/>
        <end position="162"/>
    </location>
</feature>
<dbReference type="InterPro" id="IPR047817">
    <property type="entry name" value="ABC2_TM_bact-type"/>
</dbReference>
<dbReference type="InterPro" id="IPR013525">
    <property type="entry name" value="ABC2_TM"/>
</dbReference>
<evidence type="ECO:0000256" key="1">
    <source>
        <dbReference type="ARBA" id="ARBA00004141"/>
    </source>
</evidence>
<keyword evidence="9" id="KW-1185">Reference proteome</keyword>
<feature type="transmembrane region" description="Helical" evidence="6">
    <location>
        <begin position="174"/>
        <end position="196"/>
    </location>
</feature>
<dbReference type="InterPro" id="IPR051784">
    <property type="entry name" value="Nod_factor_ABC_transporter"/>
</dbReference>
<keyword evidence="2 6" id="KW-0812">Transmembrane</keyword>
<dbReference type="InterPro" id="IPR000412">
    <property type="entry name" value="ABC_2_transport"/>
</dbReference>
<dbReference type="PANTHER" id="PTHR43229">
    <property type="entry name" value="NODULATION PROTEIN J"/>
    <property type="match status" value="1"/>
</dbReference>
<evidence type="ECO:0000259" key="7">
    <source>
        <dbReference type="PROSITE" id="PS51012"/>
    </source>
</evidence>
<keyword evidence="5" id="KW-0046">Antibiotic resistance</keyword>
<feature type="transmembrane region" description="Helical" evidence="6">
    <location>
        <begin position="21"/>
        <end position="40"/>
    </location>
</feature>
<comment type="caution">
    <text evidence="8">The sequence shown here is derived from an EMBL/GenBank/DDBJ whole genome shotgun (WGS) entry which is preliminary data.</text>
</comment>
<evidence type="ECO:0000313" key="8">
    <source>
        <dbReference type="EMBL" id="MFC4108838.1"/>
    </source>
</evidence>
<comment type="subcellular location">
    <subcellularLocation>
        <location evidence="1">Membrane</location>
        <topology evidence="1">Multi-pass membrane protein</topology>
    </subcellularLocation>
</comment>
<sequence>MLSRRSLVIARAGMKLVLTDPAPMVTTIVMPLLLGAFLIPNAKATLIQRGWPNATGSEHVIPGMAVLFAFFGITMIGTLFFREHAWGTWDRLRASSASSLDLMVGKLAPLYLCYLIQMALLFTLGHFIFGYQPTGSLVALGVVLVVLTTVLVCFGAMLVAVFATMDQALTVGSVAGMVMAGIGGALAPASTLPGWIQPIAKLVPPYWALQALEKITLQSAQLRDVAVNILVLLGFAVLFAIVALLRFRAGDQKVGTT</sequence>
<evidence type="ECO:0000256" key="4">
    <source>
        <dbReference type="ARBA" id="ARBA00023136"/>
    </source>
</evidence>